<feature type="compositionally biased region" description="Basic residues" evidence="1">
    <location>
        <begin position="868"/>
        <end position="883"/>
    </location>
</feature>
<evidence type="ECO:0000313" key="2">
    <source>
        <dbReference type="EMBL" id="MBU2691772.1"/>
    </source>
</evidence>
<evidence type="ECO:0000256" key="1">
    <source>
        <dbReference type="SAM" id="MobiDB-lite"/>
    </source>
</evidence>
<accession>A0A948RY84</accession>
<dbReference type="Pfam" id="PF13289">
    <property type="entry name" value="SIR2_2"/>
    <property type="match status" value="1"/>
</dbReference>
<gene>
    <name evidence="2" type="ORF">KJ970_12670</name>
</gene>
<evidence type="ECO:0000313" key="3">
    <source>
        <dbReference type="Proteomes" id="UP000777784"/>
    </source>
</evidence>
<dbReference type="Proteomes" id="UP000777784">
    <property type="component" value="Unassembled WGS sequence"/>
</dbReference>
<name>A0A948RY84_UNCEI</name>
<dbReference type="EMBL" id="JAHJDP010000076">
    <property type="protein sequence ID" value="MBU2691772.1"/>
    <property type="molecule type" value="Genomic_DNA"/>
</dbReference>
<organism evidence="2 3">
    <name type="scientific">Eiseniibacteriota bacterium</name>
    <dbReference type="NCBI Taxonomy" id="2212470"/>
    <lineage>
        <taxon>Bacteria</taxon>
        <taxon>Candidatus Eiseniibacteriota</taxon>
    </lineage>
</organism>
<comment type="caution">
    <text evidence="2">The sequence shown here is derived from an EMBL/GenBank/DDBJ whole genome shotgun (WGS) entry which is preliminary data.</text>
</comment>
<sequence>MRRLIPAFGADRTVVLFGVGPSAEIGLPTWEMLARQIAEEGAKIVNAPLLAVSKDIERGFIPKAIGDVERILNSKGFSGRTFVENVTKRVVKDNGREGKLYALMARLPAKLYMTTNYDEVFERHLKNYKMVPGVYTNNKESIEELDPSSYEKSILHVHGSTVHGGQLIITDTDYSRLMQADEYKPLRKVIESHLYNSAIVIMGYSLSDPDLQAIARRVTTVLRRKYPVLALIPDVDHKRATQFSLDYNIDIIGYSSDNGHKELRSILSTVLKWLEAPQESIVMDHDSLRMAQILYVYDAARNAGVPTIVAAVKSVILSAISKCPEGLIKNDLSKTLRDTAGAKLGEKQLGDTLKECLSEELVIDDGKLLKLSTKGHELVSVSNRKYERLWANLGEHVQLVVRGDGKIGELLQCVLVDIFTKRAAEAVALSIHSNPINTSSLSLFDLISQRSSVIVSSSKKLRFIDYVIEMLRKPNASQRAIIEHLGRCLFCTHCLRLDIDAYSMLRKYISGRTVILDSNILIPLLACESPNHTAISALLASAKSNGLQLITTGGFVQESQKHAVWARNFIEDNKGDQNVVLAAARGMCGYDGNEFLSGMIRAGNKKGKQISIYDYLHKCTGAATVDLQAIVKILKEVYEVNIIETREIENTSREYLKVRELTKEFIGLDNISGKTMMRMESEAEAYAIVHEWERIYFHLGCKSNVAILSSGGYLNRIAAKSPCAINRNIITTPYALGAFLSTYMNPSAILDFGAIIRSEYFNSASDFIEDVELERYFSGIIAAADRAYEDELRPRLEKLEIEIFPDGLPESLSEIDPVQRPEAVRSLSKVLSAYLDTDQINQLKKEKRRAEEQARIADERAKRAEKLLKKRRRGETKYKRAQKRREEKGK</sequence>
<reference evidence="2" key="1">
    <citation type="submission" date="2021-05" db="EMBL/GenBank/DDBJ databases">
        <title>Energy efficiency and biological interactions define the core microbiome of deep oligotrophic groundwater.</title>
        <authorList>
            <person name="Mehrshad M."/>
            <person name="Lopez-Fernandez M."/>
            <person name="Bell E."/>
            <person name="Bernier-Latmani R."/>
            <person name="Bertilsson S."/>
            <person name="Dopson M."/>
        </authorList>
    </citation>
    <scope>NUCLEOTIDE SEQUENCE</scope>
    <source>
        <strain evidence="2">Modern_marine.mb.64</strain>
    </source>
</reference>
<protein>
    <submittedName>
        <fullName evidence="2">SIR2 family protein</fullName>
    </submittedName>
</protein>
<proteinExistence type="predicted"/>
<dbReference type="AlphaFoldDB" id="A0A948RY84"/>
<feature type="region of interest" description="Disordered" evidence="1">
    <location>
        <begin position="867"/>
        <end position="890"/>
    </location>
</feature>